<name>B2KB92_ELUMP</name>
<dbReference type="PANTHER" id="PTHR43825:SF1">
    <property type="entry name" value="TRANSKETOLASE-LIKE PYRIMIDINE-BINDING DOMAIN-CONTAINING PROTEIN"/>
    <property type="match status" value="1"/>
</dbReference>
<dbReference type="InterPro" id="IPR009014">
    <property type="entry name" value="Transketo_C/PFOR_II"/>
</dbReference>
<dbReference type="SUPFAM" id="SSF52922">
    <property type="entry name" value="TK C-terminal domain-like"/>
    <property type="match status" value="1"/>
</dbReference>
<evidence type="ECO:0000259" key="4">
    <source>
        <dbReference type="Pfam" id="PF00456"/>
    </source>
</evidence>
<evidence type="ECO:0000256" key="2">
    <source>
        <dbReference type="ARBA" id="ARBA00001964"/>
    </source>
</evidence>
<dbReference type="Pfam" id="PF02779">
    <property type="entry name" value="Transket_pyr"/>
    <property type="match status" value="1"/>
</dbReference>
<dbReference type="KEGG" id="emi:Emin_0355"/>
<dbReference type="STRING" id="445932.Emin_0355"/>
<comment type="cofactor">
    <cofactor evidence="1">
        <name>Mg(2+)</name>
        <dbReference type="ChEBI" id="CHEBI:18420"/>
    </cofactor>
</comment>
<comment type="cofactor">
    <cofactor evidence="2">
        <name>thiamine diphosphate</name>
        <dbReference type="ChEBI" id="CHEBI:58937"/>
    </cofactor>
</comment>
<keyword evidence="7" id="KW-1185">Reference proteome</keyword>
<reference evidence="6 7" key="1">
    <citation type="journal article" date="2009" name="Appl. Environ. Microbiol.">
        <title>Genomic analysis of 'Elusimicrobium minutum,' the first cultivated representative of the phylum 'Elusimicrobia' (formerly termite group 1).</title>
        <authorList>
            <person name="Herlemann D.P.R."/>
            <person name="Geissinger O."/>
            <person name="Ikeda-Ohtsubo W."/>
            <person name="Kunin V."/>
            <person name="Sun H."/>
            <person name="Lapidus A."/>
            <person name="Hugenholtz P."/>
            <person name="Brune A."/>
        </authorList>
    </citation>
    <scope>NUCLEOTIDE SEQUENCE [LARGE SCALE GENOMIC DNA]</scope>
    <source>
        <strain evidence="6 7">Pei191</strain>
    </source>
</reference>
<evidence type="ECO:0000256" key="3">
    <source>
        <dbReference type="ARBA" id="ARBA00007131"/>
    </source>
</evidence>
<dbReference type="InterPro" id="IPR005475">
    <property type="entry name" value="Transketolase-like_Pyr-bd"/>
</dbReference>
<dbReference type="OrthoDB" id="8732661at2"/>
<organism evidence="6 7">
    <name type="scientific">Elusimicrobium minutum (strain Pei191)</name>
    <dbReference type="NCBI Taxonomy" id="445932"/>
    <lineage>
        <taxon>Bacteria</taxon>
        <taxon>Pseudomonadati</taxon>
        <taxon>Elusimicrobiota</taxon>
        <taxon>Elusimicrobia</taxon>
        <taxon>Elusimicrobiales</taxon>
        <taxon>Elusimicrobiaceae</taxon>
        <taxon>Elusimicrobium</taxon>
    </lineage>
</organism>
<sequence length="776" mass="85114">MSDFILGKKRAKYFNVETGKLTPIHKMPEEETALFERYDVIYRALCAILYNFAPLSGHPGGSISSGRFVQNLIYNEMAYKLSDPKEKKADIISYAAGHKALGLYAMWALRNECVAQAAPELLAKDIQNQMRLEDLLGFRRNEATATKYFKEFKSKPLGGHPEPVVPFVKTSTGASGVGVGSAVGMAFAAADAYSKNSPVINIIEGEGGLTAGRCSEVIAMAATANINNLVLHLDWNQASIDSDRVTSDGENPGDYVQWTPLELFYINDWNVVFVPEGHNYEQIYAAQKYAFNIKNGQPTAIIYRTVKGWKYGLEGKSSHGSGHKFASEGFHNTLSEFESVFGVSMPRFCGEQTPQGIEDCFWGNLQSIREALKKDTELAQFIAKKVFAAAERLNNKNSEPSPWLGDVEKVYSFDFAKLPAEFNFKQGESYATRTVLGDVLGYINKESGGTFLVGSADLYGSTNAGNIAKAYPKGFYNKARNPESRLVADGGICEDGLNALATGISAYGKHIGVAASYAAFASFGHVAMRLHAIGQEANHVYNKENINTVIQFNGHSGIPTGEDGPTHADPQALQLFQENFPKGLCITLTPFEVDEIWPMVTYALSKRPAVLAPFVMRPSEKMIDRAKYGADPAHKAVNGIYRLCKADGKADVNIIIQGSGVARNFINGTFEKLAQEGVKANVWYVCSKELFDMLPLEEQEKILPYEVRQNAMAITDFTVPTIANLLLSAKGQKHMLWPHKNGKYLGSGKHSNVYKEAGLDADGQLSAILSYIKDAK</sequence>
<dbReference type="HOGENOM" id="CLU_363588_0_0_0"/>
<dbReference type="AlphaFoldDB" id="B2KB92"/>
<evidence type="ECO:0000256" key="1">
    <source>
        <dbReference type="ARBA" id="ARBA00001946"/>
    </source>
</evidence>
<dbReference type="PANTHER" id="PTHR43825">
    <property type="entry name" value="PYRUVATE DEHYDROGENASE E1 COMPONENT"/>
    <property type="match status" value="1"/>
</dbReference>
<dbReference type="Gene3D" id="3.40.50.970">
    <property type="match status" value="2"/>
</dbReference>
<dbReference type="SUPFAM" id="SSF52518">
    <property type="entry name" value="Thiamin diphosphate-binding fold (THDP-binding)"/>
    <property type="match status" value="2"/>
</dbReference>
<accession>B2KB92</accession>
<dbReference type="Pfam" id="PF00456">
    <property type="entry name" value="Transketolase_N"/>
    <property type="match status" value="1"/>
</dbReference>
<dbReference type="Proteomes" id="UP000001029">
    <property type="component" value="Chromosome"/>
</dbReference>
<protein>
    <submittedName>
        <fullName evidence="6">Transketolase central region</fullName>
    </submittedName>
</protein>
<comment type="similarity">
    <text evidence="3">Belongs to the transketolase family.</text>
</comment>
<dbReference type="Gene3D" id="3.40.50.920">
    <property type="match status" value="1"/>
</dbReference>
<feature type="domain" description="Transketolase N-terminal" evidence="4">
    <location>
        <begin position="133"/>
        <end position="321"/>
    </location>
</feature>
<feature type="domain" description="Transketolase-like pyrimidine-binding" evidence="5">
    <location>
        <begin position="430"/>
        <end position="577"/>
    </location>
</feature>
<dbReference type="InterPro" id="IPR051157">
    <property type="entry name" value="PDH/Transketolase"/>
</dbReference>
<dbReference type="RefSeq" id="WP_012414529.1">
    <property type="nucleotide sequence ID" value="NC_010644.1"/>
</dbReference>
<evidence type="ECO:0000313" key="7">
    <source>
        <dbReference type="Proteomes" id="UP000001029"/>
    </source>
</evidence>
<gene>
    <name evidence="6" type="ordered locus">Emin_0355</name>
</gene>
<dbReference type="EMBL" id="CP001055">
    <property type="protein sequence ID" value="ACC97914.1"/>
    <property type="molecule type" value="Genomic_DNA"/>
</dbReference>
<evidence type="ECO:0000259" key="5">
    <source>
        <dbReference type="Pfam" id="PF02779"/>
    </source>
</evidence>
<evidence type="ECO:0000313" key="6">
    <source>
        <dbReference type="EMBL" id="ACC97914.1"/>
    </source>
</evidence>
<proteinExistence type="inferred from homology"/>
<dbReference type="InterPro" id="IPR005474">
    <property type="entry name" value="Transketolase_N"/>
</dbReference>
<dbReference type="InterPro" id="IPR029061">
    <property type="entry name" value="THDP-binding"/>
</dbReference>